<organism evidence="2 3">
    <name type="scientific">Byssochlamys spectabilis (strain No. 5 / NBRC 109023)</name>
    <name type="common">Paecilomyces variotii</name>
    <dbReference type="NCBI Taxonomy" id="1356009"/>
    <lineage>
        <taxon>Eukaryota</taxon>
        <taxon>Fungi</taxon>
        <taxon>Dikarya</taxon>
        <taxon>Ascomycota</taxon>
        <taxon>Pezizomycotina</taxon>
        <taxon>Eurotiomycetes</taxon>
        <taxon>Eurotiomycetidae</taxon>
        <taxon>Eurotiales</taxon>
        <taxon>Thermoascaceae</taxon>
        <taxon>Paecilomyces</taxon>
    </lineage>
</organism>
<comment type="caution">
    <text evidence="2">The sequence shown here is derived from an EMBL/GenBank/DDBJ whole genome shotgun (WGS) entry which is preliminary data.</text>
</comment>
<dbReference type="OrthoDB" id="2105912at2759"/>
<feature type="compositionally biased region" description="Basic and acidic residues" evidence="1">
    <location>
        <begin position="56"/>
        <end position="76"/>
    </location>
</feature>
<dbReference type="AlphaFoldDB" id="V5HWL1"/>
<sequence>MGAAIVIALLRGPWETGWIGWRGGCRVREQKAPPEQSGQQQQQQPPVDEEAVGVDTEPKQEHERDISVPENEKSDQQIDYTRFERTVPLSRAASIFSFGITPRNGSPAPQHAIPIVPKGVIDDGSEEIKQPESSTAMEEFEVIFTRHCTQVNVGREGHHYLDPLPGMLPVLDHFCRDIAKDEQTVYDDITYMRTAAISNFSQQR</sequence>
<evidence type="ECO:0000256" key="1">
    <source>
        <dbReference type="SAM" id="MobiDB-lite"/>
    </source>
</evidence>
<evidence type="ECO:0000313" key="2">
    <source>
        <dbReference type="EMBL" id="GAD94205.1"/>
    </source>
</evidence>
<gene>
    <name evidence="2" type="ORF">PVAR5_2827</name>
</gene>
<evidence type="ECO:0000313" key="3">
    <source>
        <dbReference type="Proteomes" id="UP000018001"/>
    </source>
</evidence>
<protein>
    <submittedName>
        <fullName evidence="2">Putative major facilitator superfamily transporter</fullName>
    </submittedName>
</protein>
<dbReference type="InParanoid" id="V5HWL1"/>
<reference evidence="3" key="1">
    <citation type="journal article" date="2014" name="Genome Announc.">
        <title>Draft genome sequence of the formaldehyde-resistant fungus Byssochlamys spectabilis No. 5 (anamorph Paecilomyces variotii No. 5) (NBRC109023).</title>
        <authorList>
            <person name="Oka T."/>
            <person name="Ekino K."/>
            <person name="Fukuda K."/>
            <person name="Nomura Y."/>
        </authorList>
    </citation>
    <scope>NUCLEOTIDE SEQUENCE [LARGE SCALE GENOMIC DNA]</scope>
    <source>
        <strain evidence="3">No. 5 / NBRC 109023</strain>
    </source>
</reference>
<dbReference type="HOGENOM" id="CLU_1343072_0_0_1"/>
<dbReference type="EMBL" id="BAUL01000081">
    <property type="protein sequence ID" value="GAD94205.1"/>
    <property type="molecule type" value="Genomic_DNA"/>
</dbReference>
<feature type="region of interest" description="Disordered" evidence="1">
    <location>
        <begin position="25"/>
        <end position="76"/>
    </location>
</feature>
<proteinExistence type="predicted"/>
<feature type="compositionally biased region" description="Low complexity" evidence="1">
    <location>
        <begin position="33"/>
        <end position="46"/>
    </location>
</feature>
<name>V5HWL1_BYSSN</name>
<keyword evidence="3" id="KW-1185">Reference proteome</keyword>
<accession>V5HWL1</accession>
<dbReference type="Proteomes" id="UP000018001">
    <property type="component" value="Unassembled WGS sequence"/>
</dbReference>